<dbReference type="Proteomes" id="UP000198885">
    <property type="component" value="Unassembled WGS sequence"/>
</dbReference>
<evidence type="ECO:0000256" key="1">
    <source>
        <dbReference type="SAM" id="Phobius"/>
    </source>
</evidence>
<keyword evidence="1" id="KW-0472">Membrane</keyword>
<keyword evidence="3" id="KW-0808">Transferase</keyword>
<keyword evidence="1" id="KW-1133">Transmembrane helix</keyword>
<dbReference type="GO" id="GO:0000271">
    <property type="term" value="P:polysaccharide biosynthetic process"/>
    <property type="evidence" value="ECO:0007669"/>
    <property type="project" value="TreeGrafter"/>
</dbReference>
<proteinExistence type="predicted"/>
<keyword evidence="3" id="KW-0378">Hydrolase</keyword>
<protein>
    <submittedName>
        <fullName evidence="3">Peptidoglycan/LPS O-acetylase OafA/YrhL, contains acyltransferase and SGNH-hydrolase domains</fullName>
    </submittedName>
</protein>
<evidence type="ECO:0000313" key="3">
    <source>
        <dbReference type="EMBL" id="SER75392.1"/>
    </source>
</evidence>
<feature type="transmembrane region" description="Helical" evidence="1">
    <location>
        <begin position="20"/>
        <end position="43"/>
    </location>
</feature>
<dbReference type="PANTHER" id="PTHR23028:SF131">
    <property type="entry name" value="BLR2367 PROTEIN"/>
    <property type="match status" value="1"/>
</dbReference>
<feature type="transmembrane region" description="Helical" evidence="1">
    <location>
        <begin position="128"/>
        <end position="146"/>
    </location>
</feature>
<feature type="transmembrane region" description="Helical" evidence="1">
    <location>
        <begin position="153"/>
        <end position="171"/>
    </location>
</feature>
<dbReference type="GO" id="GO:0016020">
    <property type="term" value="C:membrane"/>
    <property type="evidence" value="ECO:0007669"/>
    <property type="project" value="TreeGrafter"/>
</dbReference>
<dbReference type="GO" id="GO:0016787">
    <property type="term" value="F:hydrolase activity"/>
    <property type="evidence" value="ECO:0007669"/>
    <property type="project" value="UniProtKB-KW"/>
</dbReference>
<feature type="transmembrane region" description="Helical" evidence="1">
    <location>
        <begin position="239"/>
        <end position="260"/>
    </location>
</feature>
<feature type="transmembrane region" description="Helical" evidence="1">
    <location>
        <begin position="177"/>
        <end position="196"/>
    </location>
</feature>
<dbReference type="PANTHER" id="PTHR23028">
    <property type="entry name" value="ACETYLTRANSFERASE"/>
    <property type="match status" value="1"/>
</dbReference>
<dbReference type="GO" id="GO:0016747">
    <property type="term" value="F:acyltransferase activity, transferring groups other than amino-acyl groups"/>
    <property type="evidence" value="ECO:0007669"/>
    <property type="project" value="InterPro"/>
</dbReference>
<name>A0A1H9RRG6_9RHOB</name>
<evidence type="ECO:0000313" key="4">
    <source>
        <dbReference type="Proteomes" id="UP000198885"/>
    </source>
</evidence>
<organism evidence="3 4">
    <name type="scientific">Tranquillimonas rosea</name>
    <dbReference type="NCBI Taxonomy" id="641238"/>
    <lineage>
        <taxon>Bacteria</taxon>
        <taxon>Pseudomonadati</taxon>
        <taxon>Pseudomonadota</taxon>
        <taxon>Alphaproteobacteria</taxon>
        <taxon>Rhodobacterales</taxon>
        <taxon>Roseobacteraceae</taxon>
        <taxon>Tranquillimonas</taxon>
    </lineage>
</organism>
<dbReference type="OrthoDB" id="9767863at2"/>
<dbReference type="Pfam" id="PF01757">
    <property type="entry name" value="Acyl_transf_3"/>
    <property type="match status" value="1"/>
</dbReference>
<feature type="transmembrane region" description="Helical" evidence="1">
    <location>
        <begin position="64"/>
        <end position="84"/>
    </location>
</feature>
<feature type="transmembrane region" description="Helical" evidence="1">
    <location>
        <begin position="305"/>
        <end position="328"/>
    </location>
</feature>
<feature type="transmembrane region" description="Helical" evidence="1">
    <location>
        <begin position="281"/>
        <end position="299"/>
    </location>
</feature>
<reference evidence="3 4" key="1">
    <citation type="submission" date="2016-10" db="EMBL/GenBank/DDBJ databases">
        <authorList>
            <person name="de Groot N.N."/>
        </authorList>
    </citation>
    <scope>NUCLEOTIDE SEQUENCE [LARGE SCALE GENOMIC DNA]</scope>
    <source>
        <strain evidence="3 4">DSM 23042</strain>
    </source>
</reference>
<dbReference type="RefSeq" id="WP_092689376.1">
    <property type="nucleotide sequence ID" value="NZ_FOGU01000002.1"/>
</dbReference>
<feature type="domain" description="Acyltransferase 3" evidence="2">
    <location>
        <begin position="5"/>
        <end position="325"/>
    </location>
</feature>
<dbReference type="InterPro" id="IPR002656">
    <property type="entry name" value="Acyl_transf_3_dom"/>
</dbReference>
<dbReference type="InterPro" id="IPR050879">
    <property type="entry name" value="Acyltransferase_3"/>
</dbReference>
<dbReference type="EMBL" id="FOGU01000002">
    <property type="protein sequence ID" value="SER75392.1"/>
    <property type="molecule type" value="Genomic_DNA"/>
</dbReference>
<sequence length="358" mass="40248">MFGTFRTLLAFAVVFHHVRVLVPFGNHAVGGFFILSGFLMTLVMQKSYGYSAGGMRNFAMNRALRLLPSYWGALALTLLCIAWIGPDAVRAYNPHMGIPDEVGTFLQNLLLFYLSPFPQDIAPRISPATWAISVEVFYYALIAFGLSRSRRITWLWFVLALAWHVGVVMLGLDKQYWYFNVFAGALPFSIGALIFHHRERLSRPLDDAALPLAVGLFAGFVGLAYGIRVARWHVNFDVALLGYYLNFALCAALVLCLSNIRRPAMKAADKWIGDFSYHTYVLHWIVATVWATQVFGVTAPNRSETSFWIAMLTVITCCGLSLLLTRFIDEPVERHRKRLRERAMPAGETAAARKMQAP</sequence>
<dbReference type="AlphaFoldDB" id="A0A1H9RRG6"/>
<evidence type="ECO:0000259" key="2">
    <source>
        <dbReference type="Pfam" id="PF01757"/>
    </source>
</evidence>
<accession>A0A1H9RRG6</accession>
<keyword evidence="4" id="KW-1185">Reference proteome</keyword>
<dbReference type="STRING" id="641238.SAMN04490244_102424"/>
<gene>
    <name evidence="3" type="ORF">SAMN04490244_102424</name>
</gene>
<keyword evidence="1" id="KW-0812">Transmembrane</keyword>
<keyword evidence="3" id="KW-0012">Acyltransferase</keyword>
<feature type="transmembrane region" description="Helical" evidence="1">
    <location>
        <begin position="208"/>
        <end position="227"/>
    </location>
</feature>